<reference evidence="2" key="1">
    <citation type="journal article" date="2009" name="PLoS Pathog.">
        <title>Genomic analyses of the microsporidian Nosema ceranae, an emergent pathogen of honey bees.</title>
        <authorList>
            <person name="Cornman R.S."/>
            <person name="Chen Y.P."/>
            <person name="Schatz M.C."/>
            <person name="Street C."/>
            <person name="Zhao Y."/>
            <person name="Desany B."/>
            <person name="Egholm M."/>
            <person name="Hutchison S."/>
            <person name="Pettis J.S."/>
            <person name="Lipkin W.I."/>
            <person name="Evans J.D."/>
        </authorList>
    </citation>
    <scope>NUCLEOTIDE SEQUENCE [LARGE SCALE GENOMIC DNA]</scope>
    <source>
        <strain evidence="2">BRL01</strain>
    </source>
</reference>
<dbReference type="OrthoDB" id="10648393at2759"/>
<evidence type="ECO:0000313" key="1">
    <source>
        <dbReference type="EMBL" id="EEQ82361.1"/>
    </source>
</evidence>
<dbReference type="AlphaFoldDB" id="C4V8T4"/>
<organism evidence="2">
    <name type="scientific">Vairimorpha ceranae (strain BRL01)</name>
    <name type="common">Microsporidian parasite</name>
    <name type="synonym">Nosema ceranae</name>
    <dbReference type="NCBI Taxonomy" id="578460"/>
    <lineage>
        <taxon>Eukaryota</taxon>
        <taxon>Fungi</taxon>
        <taxon>Fungi incertae sedis</taxon>
        <taxon>Microsporidia</taxon>
        <taxon>Nosematidae</taxon>
        <taxon>Vairimorpha</taxon>
    </lineage>
</organism>
<evidence type="ECO:0000313" key="2">
    <source>
        <dbReference type="Proteomes" id="UP000009082"/>
    </source>
</evidence>
<dbReference type="InParanoid" id="C4V8T4"/>
<protein>
    <submittedName>
        <fullName evidence="1">Uncharacterized protein</fullName>
    </submittedName>
</protein>
<proteinExistence type="predicted"/>
<gene>
    <name evidence="1" type="ORF">NCER_100928</name>
</gene>
<dbReference type="KEGG" id="nce:NCER_100928"/>
<dbReference type="HOGENOM" id="CLU_1750215_0_0_1"/>
<dbReference type="VEuPathDB" id="MicrosporidiaDB:NCER_100928"/>
<dbReference type="Proteomes" id="UP000009082">
    <property type="component" value="Unassembled WGS sequence"/>
</dbReference>
<sequence length="149" mass="17596">MTIEQKVVDVLYLDYVLYKIVDAYNKTIYQKLKKSEKQIKDPNLLPDILFYKNIASLIKNSLDVKYDEEVYKKILYVRVLQILDKNSLNPLKAITEVNLYLKTLEKKVFVSGMKYFTGCDTSPVLDWLNDIYKSFDVPYLFKECVKLIE</sequence>
<name>C4V8T4_VAIC1</name>
<dbReference type="EMBL" id="ACOL01000067">
    <property type="protein sequence ID" value="EEQ82361.1"/>
    <property type="molecule type" value="Genomic_DNA"/>
</dbReference>
<accession>C4V8T4</accession>